<keyword evidence="3" id="KW-1133">Transmembrane helix</keyword>
<dbReference type="Gene3D" id="3.40.50.300">
    <property type="entry name" value="P-loop containing nucleotide triphosphate hydrolases"/>
    <property type="match status" value="1"/>
</dbReference>
<organism evidence="5">
    <name type="scientific">Alexandrium andersonii</name>
    <dbReference type="NCBI Taxonomy" id="327968"/>
    <lineage>
        <taxon>Eukaryota</taxon>
        <taxon>Sar</taxon>
        <taxon>Alveolata</taxon>
        <taxon>Dinophyceae</taxon>
        <taxon>Gonyaulacales</taxon>
        <taxon>Pyrocystaceae</taxon>
        <taxon>Alexandrium</taxon>
    </lineage>
</organism>
<sequence length="101" mass="11459">MNFGRMLLKEDVRLVFLDEATSALSIPIEETMYKLLKESAGSYISVAHRPQLRRFHKRAFVMLTDSEKPADALCKTKCVTMSMEDYEKELADLSAQAAAQK</sequence>
<keyword evidence="1" id="KW-0813">Transport</keyword>
<keyword evidence="2" id="KW-0812">Transmembrane</keyword>
<dbReference type="PANTHER" id="PTHR11384">
    <property type="entry name" value="ATP-BINDING CASSETTE, SUB-FAMILY D MEMBER"/>
    <property type="match status" value="1"/>
</dbReference>
<reference evidence="5" key="1">
    <citation type="submission" date="2021-01" db="EMBL/GenBank/DDBJ databases">
        <authorList>
            <person name="Corre E."/>
            <person name="Pelletier E."/>
            <person name="Niang G."/>
            <person name="Scheremetjew M."/>
            <person name="Finn R."/>
            <person name="Kale V."/>
            <person name="Holt S."/>
            <person name="Cochrane G."/>
            <person name="Meng A."/>
            <person name="Brown T."/>
            <person name="Cohen L."/>
        </authorList>
    </citation>
    <scope>NUCLEOTIDE SEQUENCE</scope>
    <source>
        <strain evidence="5">CCMP2222</strain>
    </source>
</reference>
<dbReference type="EMBL" id="HBGQ01020602">
    <property type="protein sequence ID" value="CAD9392444.1"/>
    <property type="molecule type" value="Transcribed_RNA"/>
</dbReference>
<protein>
    <recommendedName>
        <fullName evidence="6">ABC transporter domain-containing protein</fullName>
    </recommendedName>
</protein>
<dbReference type="SUPFAM" id="SSF52540">
    <property type="entry name" value="P-loop containing nucleoside triphosphate hydrolases"/>
    <property type="match status" value="1"/>
</dbReference>
<name>A0A7S2BBZ7_9DINO</name>
<dbReference type="PANTHER" id="PTHR11384:SF59">
    <property type="entry name" value="LYSOSOMAL COBALAMIN TRANSPORTER ABCD4"/>
    <property type="match status" value="1"/>
</dbReference>
<evidence type="ECO:0000256" key="4">
    <source>
        <dbReference type="ARBA" id="ARBA00023136"/>
    </source>
</evidence>
<gene>
    <name evidence="5" type="ORF">AAND1436_LOCUS10235</name>
</gene>
<keyword evidence="4" id="KW-0472">Membrane</keyword>
<dbReference type="InterPro" id="IPR050835">
    <property type="entry name" value="ABC_transporter_sub-D"/>
</dbReference>
<evidence type="ECO:0000256" key="3">
    <source>
        <dbReference type="ARBA" id="ARBA00022989"/>
    </source>
</evidence>
<evidence type="ECO:0008006" key="6">
    <source>
        <dbReference type="Google" id="ProtNLM"/>
    </source>
</evidence>
<accession>A0A7S2BBZ7</accession>
<dbReference type="AlphaFoldDB" id="A0A7S2BBZ7"/>
<evidence type="ECO:0000256" key="1">
    <source>
        <dbReference type="ARBA" id="ARBA00022448"/>
    </source>
</evidence>
<evidence type="ECO:0000256" key="2">
    <source>
        <dbReference type="ARBA" id="ARBA00022692"/>
    </source>
</evidence>
<proteinExistence type="predicted"/>
<evidence type="ECO:0000313" key="5">
    <source>
        <dbReference type="EMBL" id="CAD9392444.1"/>
    </source>
</evidence>
<dbReference type="InterPro" id="IPR027417">
    <property type="entry name" value="P-loop_NTPase"/>
</dbReference>